<dbReference type="EMBL" id="FOLO01000003">
    <property type="protein sequence ID" value="SFB99411.1"/>
    <property type="molecule type" value="Genomic_DNA"/>
</dbReference>
<reference evidence="2 3" key="1">
    <citation type="submission" date="2016-10" db="EMBL/GenBank/DDBJ databases">
        <authorList>
            <person name="de Groot N.N."/>
        </authorList>
    </citation>
    <scope>NUCLEOTIDE SEQUENCE [LARGE SCALE GENOMIC DNA]</scope>
    <source>
        <strain evidence="2 3">DSM 6059</strain>
    </source>
</reference>
<keyword evidence="3" id="KW-1185">Reference proteome</keyword>
<evidence type="ECO:0000313" key="2">
    <source>
        <dbReference type="EMBL" id="SFB99411.1"/>
    </source>
</evidence>
<gene>
    <name evidence="2" type="ORF">SAMN02745724_00661</name>
</gene>
<dbReference type="STRING" id="1123010.SAMN02745724_00661"/>
<dbReference type="AlphaFoldDB" id="A0A1I1FJE5"/>
<dbReference type="Proteomes" id="UP000198862">
    <property type="component" value="Unassembled WGS sequence"/>
</dbReference>
<dbReference type="Gene3D" id="1.25.40.10">
    <property type="entry name" value="Tetratricopeptide repeat domain"/>
    <property type="match status" value="1"/>
</dbReference>
<dbReference type="InterPro" id="IPR011990">
    <property type="entry name" value="TPR-like_helical_dom_sf"/>
</dbReference>
<dbReference type="RefSeq" id="WP_091979902.1">
    <property type="nucleotide sequence ID" value="NZ_FOLO01000003.1"/>
</dbReference>
<protein>
    <submittedName>
        <fullName evidence="2">Uncharacterized protein</fullName>
    </submittedName>
</protein>
<dbReference type="OrthoDB" id="5614121at2"/>
<name>A0A1I1FJE5_9GAMM</name>
<feature type="repeat" description="TPR" evidence="1">
    <location>
        <begin position="75"/>
        <end position="108"/>
    </location>
</feature>
<evidence type="ECO:0000313" key="3">
    <source>
        <dbReference type="Proteomes" id="UP000198862"/>
    </source>
</evidence>
<keyword evidence="1" id="KW-0802">TPR repeat</keyword>
<dbReference type="SUPFAM" id="SSF48452">
    <property type="entry name" value="TPR-like"/>
    <property type="match status" value="1"/>
</dbReference>
<dbReference type="InterPro" id="IPR019734">
    <property type="entry name" value="TPR_rpt"/>
</dbReference>
<sequence>MANFKLNFLKVHEYINFLMCMTILIATPSFCWAEESSSIDKVLLFKQANKLLSDNQMQQLLDYLSPHELNLAGNVQYDYLLGIALLDTKNASLAVQVLQRAIDVSPNYAGARLALARAYFDVGDFERAQYHFEVLQSLPPPENIANVIDEYLLAIRRNSNQYSPHLIGWIETSFGYDTNANAATADDIFLGFKLNELNIESDSAFASILAGAFYNYPINTHWNVSSGINLSHRVNTDAHFVDLSKYQIDARIQRKFNFGDIYFKGEGIKTLIDNHSNHKRLQGEFGLNINVNDDYTINLNTLYAEQDFTDILEIRDVDSYMLSLGLIRNFSGYNQIGMNISYAEDDAVNFSSPYSNQQKSVQIFSRYLVGQKSFIRLQAAAIKIEYDKQYFFFGTEREDDKYVISASYAWLDFPATNWQLTTSIDWIKHDSNVSLYQYDRLQTALYLRKTFN</sequence>
<dbReference type="PROSITE" id="PS50005">
    <property type="entry name" value="TPR"/>
    <property type="match status" value="2"/>
</dbReference>
<proteinExistence type="predicted"/>
<dbReference type="Pfam" id="PF14559">
    <property type="entry name" value="TPR_19"/>
    <property type="match status" value="1"/>
</dbReference>
<feature type="repeat" description="TPR" evidence="1">
    <location>
        <begin position="109"/>
        <end position="142"/>
    </location>
</feature>
<accession>A0A1I1FJE5</accession>
<organism evidence="2 3">
    <name type="scientific">Pseudoalteromonas denitrificans DSM 6059</name>
    <dbReference type="NCBI Taxonomy" id="1123010"/>
    <lineage>
        <taxon>Bacteria</taxon>
        <taxon>Pseudomonadati</taxon>
        <taxon>Pseudomonadota</taxon>
        <taxon>Gammaproteobacteria</taxon>
        <taxon>Alteromonadales</taxon>
        <taxon>Pseudoalteromonadaceae</taxon>
        <taxon>Pseudoalteromonas</taxon>
    </lineage>
</organism>
<evidence type="ECO:0000256" key="1">
    <source>
        <dbReference type="PROSITE-ProRule" id="PRU00339"/>
    </source>
</evidence>